<gene>
    <name evidence="1" type="ORF">PCOR1329_LOCUS79082</name>
</gene>
<comment type="caution">
    <text evidence="1">The sequence shown here is derived from an EMBL/GenBank/DDBJ whole genome shotgun (WGS) entry which is preliminary data.</text>
</comment>
<protein>
    <submittedName>
        <fullName evidence="1">Uncharacterized protein</fullName>
    </submittedName>
</protein>
<dbReference type="EMBL" id="CAUYUJ010021075">
    <property type="protein sequence ID" value="CAK0902482.1"/>
    <property type="molecule type" value="Genomic_DNA"/>
</dbReference>
<evidence type="ECO:0000313" key="1">
    <source>
        <dbReference type="EMBL" id="CAK0902482.1"/>
    </source>
</evidence>
<accession>A0ABN9XUM4</accession>
<proteinExistence type="predicted"/>
<dbReference type="Proteomes" id="UP001189429">
    <property type="component" value="Unassembled WGS sequence"/>
</dbReference>
<reference evidence="1" key="1">
    <citation type="submission" date="2023-10" db="EMBL/GenBank/DDBJ databases">
        <authorList>
            <person name="Chen Y."/>
            <person name="Shah S."/>
            <person name="Dougan E. K."/>
            <person name="Thang M."/>
            <person name="Chan C."/>
        </authorList>
    </citation>
    <scope>NUCLEOTIDE SEQUENCE [LARGE SCALE GENOMIC DNA]</scope>
</reference>
<keyword evidence="2" id="KW-1185">Reference proteome</keyword>
<evidence type="ECO:0000313" key="2">
    <source>
        <dbReference type="Proteomes" id="UP001189429"/>
    </source>
</evidence>
<name>A0ABN9XUM4_9DINO</name>
<organism evidence="1 2">
    <name type="scientific">Prorocentrum cordatum</name>
    <dbReference type="NCBI Taxonomy" id="2364126"/>
    <lineage>
        <taxon>Eukaryota</taxon>
        <taxon>Sar</taxon>
        <taxon>Alveolata</taxon>
        <taxon>Dinophyceae</taxon>
        <taxon>Prorocentrales</taxon>
        <taxon>Prorocentraceae</taxon>
        <taxon>Prorocentrum</taxon>
    </lineage>
</organism>
<sequence>MPSWCPAVAPKQLSSAAPAIEKATEGKCCFNGCGDEGSCVTGYCASRELCLKPQPDGGCDSSPPYGQGAMPSWCPAVAPKQLLSATPAIENATEGKCCFNGCGDEGSCVTGYFGASGEFACWVQSVRFCDVCMKGTCSSCPTYRIA</sequence>